<keyword evidence="2" id="KW-1185">Reference proteome</keyword>
<dbReference type="Proteomes" id="UP000037939">
    <property type="component" value="Unassembled WGS sequence"/>
</dbReference>
<protein>
    <submittedName>
        <fullName evidence="1">Uncharacterized protein</fullName>
    </submittedName>
</protein>
<dbReference type="RefSeq" id="WP_053939224.1">
    <property type="nucleotide sequence ID" value="NZ_LAQT01000031.1"/>
</dbReference>
<organism evidence="1 2">
    <name type="scientific">Amantichitinum ursilacus</name>
    <dbReference type="NCBI Taxonomy" id="857265"/>
    <lineage>
        <taxon>Bacteria</taxon>
        <taxon>Pseudomonadati</taxon>
        <taxon>Pseudomonadota</taxon>
        <taxon>Betaproteobacteria</taxon>
        <taxon>Neisseriales</taxon>
        <taxon>Chitinibacteraceae</taxon>
        <taxon>Amantichitinum</taxon>
    </lineage>
</organism>
<comment type="caution">
    <text evidence="1">The sequence shown here is derived from an EMBL/GenBank/DDBJ whole genome shotgun (WGS) entry which is preliminary data.</text>
</comment>
<name>A0A0N0GLN0_9NEIS</name>
<gene>
    <name evidence="1" type="ORF">WG78_18160</name>
</gene>
<dbReference type="AlphaFoldDB" id="A0A0N0GLN0"/>
<evidence type="ECO:0000313" key="1">
    <source>
        <dbReference type="EMBL" id="KPC50155.1"/>
    </source>
</evidence>
<reference evidence="1 2" key="1">
    <citation type="submission" date="2015-07" db="EMBL/GenBank/DDBJ databases">
        <title>Draft genome sequence of the Amantichitinum ursilacus IGB-41, a new chitin-degrading bacterium.</title>
        <authorList>
            <person name="Kirstahler P."/>
            <person name="Guenther M."/>
            <person name="Grumaz C."/>
            <person name="Rupp S."/>
            <person name="Zibek S."/>
            <person name="Sohn K."/>
        </authorList>
    </citation>
    <scope>NUCLEOTIDE SEQUENCE [LARGE SCALE GENOMIC DNA]</scope>
    <source>
        <strain evidence="1 2">IGB-41</strain>
    </source>
</reference>
<sequence length="72" mass="8427">MPNVRLIKFDVDSDMDQDLHFCKENLDAPTLSRACRYSLRLTAYFCEHVKAGDQIFLRHPDGDTTEVLLRRK</sequence>
<proteinExistence type="predicted"/>
<dbReference type="STRING" id="857265.WG78_18160"/>
<evidence type="ECO:0000313" key="2">
    <source>
        <dbReference type="Proteomes" id="UP000037939"/>
    </source>
</evidence>
<accession>A0A0N0GLN0</accession>
<dbReference type="EMBL" id="LAQT01000031">
    <property type="protein sequence ID" value="KPC50155.1"/>
    <property type="molecule type" value="Genomic_DNA"/>
</dbReference>